<feature type="transmembrane region" description="Helical" evidence="2">
    <location>
        <begin position="120"/>
        <end position="143"/>
    </location>
</feature>
<evidence type="ECO:0000256" key="2">
    <source>
        <dbReference type="SAM" id="Phobius"/>
    </source>
</evidence>
<keyword evidence="5" id="KW-1185">Reference proteome</keyword>
<organism evidence="4 5">
    <name type="scientific">Marmota monax</name>
    <name type="common">Woodchuck</name>
    <dbReference type="NCBI Taxonomy" id="9995"/>
    <lineage>
        <taxon>Eukaryota</taxon>
        <taxon>Metazoa</taxon>
        <taxon>Chordata</taxon>
        <taxon>Craniata</taxon>
        <taxon>Vertebrata</taxon>
        <taxon>Euteleostomi</taxon>
        <taxon>Mammalia</taxon>
        <taxon>Eutheria</taxon>
        <taxon>Euarchontoglires</taxon>
        <taxon>Glires</taxon>
        <taxon>Rodentia</taxon>
        <taxon>Sciuromorpha</taxon>
        <taxon>Sciuridae</taxon>
        <taxon>Xerinae</taxon>
        <taxon>Marmotini</taxon>
        <taxon>Marmota</taxon>
    </lineage>
</organism>
<name>A0A5E4AWT7_MARMO</name>
<reference evidence="4 5" key="1">
    <citation type="submission" date="2019-04" db="EMBL/GenBank/DDBJ databases">
        <authorList>
            <person name="Alioto T."/>
            <person name="Alioto T."/>
        </authorList>
    </citation>
    <scope>NUCLEOTIDE SEQUENCE [LARGE SCALE GENOMIC DNA]</scope>
</reference>
<evidence type="ECO:0000256" key="1">
    <source>
        <dbReference type="SAM" id="MobiDB-lite"/>
    </source>
</evidence>
<evidence type="ECO:0000313" key="5">
    <source>
        <dbReference type="Proteomes" id="UP000335636"/>
    </source>
</evidence>
<gene>
    <name evidence="3" type="ORF">GHT09_007420</name>
    <name evidence="4" type="ORF">MONAX_5E003117</name>
</gene>
<keyword evidence="2" id="KW-0472">Membrane</keyword>
<dbReference type="EMBL" id="CABDUW010000162">
    <property type="protein sequence ID" value="VTJ60979.1"/>
    <property type="molecule type" value="Genomic_DNA"/>
</dbReference>
<feature type="compositionally biased region" description="Polar residues" evidence="1">
    <location>
        <begin position="14"/>
        <end position="26"/>
    </location>
</feature>
<evidence type="ECO:0000313" key="4">
    <source>
        <dbReference type="EMBL" id="VTJ60979.1"/>
    </source>
</evidence>
<feature type="region of interest" description="Disordered" evidence="1">
    <location>
        <begin position="1"/>
        <end position="81"/>
    </location>
</feature>
<accession>A0A5E4AWT7</accession>
<dbReference type="AlphaFoldDB" id="A0A5E4AWT7"/>
<dbReference type="EMBL" id="WJEC01000741">
    <property type="protein sequence ID" value="KAF7481238.1"/>
    <property type="molecule type" value="Genomic_DNA"/>
</dbReference>
<sequence length="165" mass="17965">MEPVGPEYWDRNTRQAQCTAFPSDSKQPARLDQSDAVSRGESPWGRPDKSGGARSSYLPDSPWLHPGAEPAPPPRASSEDYRCRANVEEECVEWLGRYLQCGKEKLQHAEQSAQSIIPTMGIITGPVLLGVVVTGTVVTVIMWKKKNAGGEGGSYTQAACKYAEN</sequence>
<keyword evidence="2" id="KW-1133">Transmembrane helix</keyword>
<reference evidence="3" key="2">
    <citation type="submission" date="2020-08" db="EMBL/GenBank/DDBJ databases">
        <authorList>
            <person name="Shumante A."/>
            <person name="Zimin A.V."/>
            <person name="Puiu D."/>
            <person name="Salzberg S.L."/>
        </authorList>
    </citation>
    <scope>NUCLEOTIDE SEQUENCE</scope>
    <source>
        <strain evidence="3">WC2-LM</strain>
        <tissue evidence="3">Liver</tissue>
    </source>
</reference>
<dbReference type="Proteomes" id="UP000335636">
    <property type="component" value="Unassembled WGS sequence"/>
</dbReference>
<evidence type="ECO:0000313" key="3">
    <source>
        <dbReference type="EMBL" id="KAF7481238.1"/>
    </source>
</evidence>
<protein>
    <submittedName>
        <fullName evidence="4">Uncharacterized protein</fullName>
    </submittedName>
</protein>
<dbReference type="Proteomes" id="UP000662637">
    <property type="component" value="Unassembled WGS sequence"/>
</dbReference>
<keyword evidence="2" id="KW-0812">Transmembrane</keyword>
<proteinExistence type="predicted"/>